<accession>A0A9D1VZM4</accession>
<evidence type="ECO:0000313" key="2">
    <source>
        <dbReference type="EMBL" id="HIX50076.1"/>
    </source>
</evidence>
<evidence type="ECO:0000259" key="1">
    <source>
        <dbReference type="Pfam" id="PF08244"/>
    </source>
</evidence>
<gene>
    <name evidence="2" type="ORF">H9851_02220</name>
</gene>
<dbReference type="InterPro" id="IPR013189">
    <property type="entry name" value="Glyco_hydro_32_C"/>
</dbReference>
<feature type="domain" description="Glycosyl hydrolase family 32 C-terminal" evidence="1">
    <location>
        <begin position="9"/>
        <end position="106"/>
    </location>
</feature>
<dbReference type="SUPFAM" id="SSF49899">
    <property type="entry name" value="Concanavalin A-like lectins/glucanases"/>
    <property type="match status" value="1"/>
</dbReference>
<dbReference type="Pfam" id="PF08244">
    <property type="entry name" value="Glyco_hydro_32C"/>
    <property type="match status" value="1"/>
</dbReference>
<sequence length="120" mass="13110">VGAVRIEARALRAFSVKLRKKGENFASFALGEGEWVFDRSKAGEPIVGAEKDADSLAGIRRMPYIPAEVTCIEIVGDRFSLEIFVNGMALSSVVCPPADADGLELELDAERCTYRRFAVE</sequence>
<dbReference type="EMBL" id="DXEW01000009">
    <property type="protein sequence ID" value="HIX50076.1"/>
    <property type="molecule type" value="Genomic_DNA"/>
</dbReference>
<dbReference type="Gene3D" id="2.60.120.560">
    <property type="entry name" value="Exo-inulinase, domain 1"/>
    <property type="match status" value="1"/>
</dbReference>
<dbReference type="AlphaFoldDB" id="A0A9D1VZM4"/>
<reference evidence="2" key="2">
    <citation type="submission" date="2021-04" db="EMBL/GenBank/DDBJ databases">
        <authorList>
            <person name="Gilroy R."/>
        </authorList>
    </citation>
    <scope>NUCLEOTIDE SEQUENCE</scope>
    <source>
        <strain evidence="2">2189</strain>
    </source>
</reference>
<comment type="caution">
    <text evidence="2">The sequence shown here is derived from an EMBL/GenBank/DDBJ whole genome shotgun (WGS) entry which is preliminary data.</text>
</comment>
<reference evidence="2" key="1">
    <citation type="journal article" date="2021" name="PeerJ">
        <title>Extensive microbial diversity within the chicken gut microbiome revealed by metagenomics and culture.</title>
        <authorList>
            <person name="Gilroy R."/>
            <person name="Ravi A."/>
            <person name="Getino M."/>
            <person name="Pursley I."/>
            <person name="Horton D.L."/>
            <person name="Alikhan N.F."/>
            <person name="Baker D."/>
            <person name="Gharbi K."/>
            <person name="Hall N."/>
            <person name="Watson M."/>
            <person name="Adriaenssens E.M."/>
            <person name="Foster-Nyarko E."/>
            <person name="Jarju S."/>
            <person name="Secka A."/>
            <person name="Antonio M."/>
            <person name="Oren A."/>
            <person name="Chaudhuri R.R."/>
            <person name="La Ragione R."/>
            <person name="Hildebrand F."/>
            <person name="Pallen M.J."/>
        </authorList>
    </citation>
    <scope>NUCLEOTIDE SEQUENCE</scope>
    <source>
        <strain evidence="2">2189</strain>
    </source>
</reference>
<dbReference type="InterPro" id="IPR013320">
    <property type="entry name" value="ConA-like_dom_sf"/>
</dbReference>
<proteinExistence type="predicted"/>
<evidence type="ECO:0000313" key="3">
    <source>
        <dbReference type="Proteomes" id="UP000886847"/>
    </source>
</evidence>
<name>A0A9D1VZM4_9FIRM</name>
<dbReference type="Proteomes" id="UP000886847">
    <property type="component" value="Unassembled WGS sequence"/>
</dbReference>
<organism evidence="2 3">
    <name type="scientific">Candidatus Borkfalkia faecavium</name>
    <dbReference type="NCBI Taxonomy" id="2838508"/>
    <lineage>
        <taxon>Bacteria</taxon>
        <taxon>Bacillati</taxon>
        <taxon>Bacillota</taxon>
        <taxon>Clostridia</taxon>
        <taxon>Christensenellales</taxon>
        <taxon>Christensenellaceae</taxon>
        <taxon>Candidatus Borkfalkia</taxon>
    </lineage>
</organism>
<protein>
    <submittedName>
        <fullName evidence="2">GH32 C-terminal domain-containing protein</fullName>
    </submittedName>
</protein>
<feature type="non-terminal residue" evidence="2">
    <location>
        <position position="1"/>
    </location>
</feature>